<comment type="caution">
    <text evidence="1">The sequence shown here is derived from an EMBL/GenBank/DDBJ whole genome shotgun (WGS) entry which is preliminary data.</text>
</comment>
<keyword evidence="2" id="KW-1185">Reference proteome</keyword>
<dbReference type="GeneID" id="64703988"/>
<dbReference type="Proteomes" id="UP000823399">
    <property type="component" value="Unassembled WGS sequence"/>
</dbReference>
<evidence type="ECO:0000313" key="1">
    <source>
        <dbReference type="EMBL" id="KAG2104644.1"/>
    </source>
</evidence>
<dbReference type="RefSeq" id="XP_041290943.1">
    <property type="nucleotide sequence ID" value="XM_041441729.1"/>
</dbReference>
<accession>A0A9P7F3T8</accession>
<reference evidence="1" key="1">
    <citation type="journal article" date="2020" name="New Phytol.">
        <title>Comparative genomics reveals dynamic genome evolution in host specialist ectomycorrhizal fungi.</title>
        <authorList>
            <person name="Lofgren L.A."/>
            <person name="Nguyen N.H."/>
            <person name="Vilgalys R."/>
            <person name="Ruytinx J."/>
            <person name="Liao H.L."/>
            <person name="Branco S."/>
            <person name="Kuo A."/>
            <person name="LaButti K."/>
            <person name="Lipzen A."/>
            <person name="Andreopoulos W."/>
            <person name="Pangilinan J."/>
            <person name="Riley R."/>
            <person name="Hundley H."/>
            <person name="Na H."/>
            <person name="Barry K."/>
            <person name="Grigoriev I.V."/>
            <person name="Stajich J.E."/>
            <person name="Kennedy P.G."/>
        </authorList>
    </citation>
    <scope>NUCLEOTIDE SEQUENCE</scope>
    <source>
        <strain evidence="1">FC423</strain>
    </source>
</reference>
<dbReference type="OrthoDB" id="2674961at2759"/>
<dbReference type="EMBL" id="JABBWM010000040">
    <property type="protein sequence ID" value="KAG2104644.1"/>
    <property type="molecule type" value="Genomic_DNA"/>
</dbReference>
<name>A0A9P7F3T8_9AGAM</name>
<dbReference type="AlphaFoldDB" id="A0A9P7F3T8"/>
<gene>
    <name evidence="1" type="ORF">F5147DRAFT_775466</name>
</gene>
<proteinExistence type="predicted"/>
<evidence type="ECO:0000313" key="2">
    <source>
        <dbReference type="Proteomes" id="UP000823399"/>
    </source>
</evidence>
<sequence>MPGLQDFNAHWHASCSLPPNRSRTESKHIGQDSRAELHNVIEALNTSTVDNPEDLKAYLMVDLARVKREVFRAEKLLADCMVREHEVTASLFRIRATTLGKKLDATDDELGSHVDHL</sequence>
<organism evidence="1 2">
    <name type="scientific">Suillus discolor</name>
    <dbReference type="NCBI Taxonomy" id="1912936"/>
    <lineage>
        <taxon>Eukaryota</taxon>
        <taxon>Fungi</taxon>
        <taxon>Dikarya</taxon>
        <taxon>Basidiomycota</taxon>
        <taxon>Agaricomycotina</taxon>
        <taxon>Agaricomycetes</taxon>
        <taxon>Agaricomycetidae</taxon>
        <taxon>Boletales</taxon>
        <taxon>Suillineae</taxon>
        <taxon>Suillaceae</taxon>
        <taxon>Suillus</taxon>
    </lineage>
</organism>
<protein>
    <submittedName>
        <fullName evidence="1">Uncharacterized protein</fullName>
    </submittedName>
</protein>